<dbReference type="InterPro" id="IPR001210">
    <property type="entry name" value="Ribosomal_eS17"/>
</dbReference>
<dbReference type="STRING" id="698492.A0A0E9NBH7"/>
<dbReference type="HAMAP" id="MF_00511">
    <property type="entry name" value="Ribosomal_eS17"/>
    <property type="match status" value="1"/>
</dbReference>
<organism evidence="5 6">
    <name type="scientific">Saitoella complicata (strain BCRC 22490 / CBS 7301 / JCM 7358 / NBRC 10748 / NRRL Y-17804)</name>
    <dbReference type="NCBI Taxonomy" id="698492"/>
    <lineage>
        <taxon>Eukaryota</taxon>
        <taxon>Fungi</taxon>
        <taxon>Dikarya</taxon>
        <taxon>Ascomycota</taxon>
        <taxon>Taphrinomycotina</taxon>
        <taxon>Taphrinomycotina incertae sedis</taxon>
        <taxon>Saitoella</taxon>
    </lineage>
</organism>
<keyword evidence="2" id="KW-0689">Ribosomal protein</keyword>
<dbReference type="PANTHER" id="PTHR10732:SF0">
    <property type="entry name" value="40S RIBOSOMAL PROTEIN S17"/>
    <property type="match status" value="1"/>
</dbReference>
<dbReference type="Gene3D" id="1.10.60.20">
    <property type="entry name" value="Ribosomal protein S17e-like"/>
    <property type="match status" value="1"/>
</dbReference>
<comment type="similarity">
    <text evidence="1">Belongs to the eukaryotic ribosomal protein eS17 family.</text>
</comment>
<reference evidence="5 6" key="2">
    <citation type="journal article" date="2014" name="J. Gen. Appl. Microbiol.">
        <title>The early diverging ascomycetous budding yeast Saitoella complicata has three histone deacetylases belonging to the Clr6, Hos2, and Rpd3 lineages.</title>
        <authorList>
            <person name="Nishida H."/>
            <person name="Matsumoto T."/>
            <person name="Kondo S."/>
            <person name="Hamamoto M."/>
            <person name="Yoshikawa H."/>
        </authorList>
    </citation>
    <scope>NUCLEOTIDE SEQUENCE [LARGE SCALE GENOMIC DNA]</scope>
    <source>
        <strain evidence="5 6">NRRL Y-17804</strain>
    </source>
</reference>
<sequence length="403" mass="44967">MRVAHTISIQPSIQRDNNLEINRQCQTLTDPPSTPLVAAPIKPRHVSMHRECCRIILNLSSVWADRKQGQGSSTELQQKDLKAELLRAEEEAKAKKSGKALPVDDPAPALAIAQSGTEKHALTEGDEEEESPEAKRRRILEESKDLDADDSDEEKDDEDDEHDSDEDSDDDDDEDETAALLAELAKIKAERAAAAQKLASENAAAEDDARVESIALGNPLLNPDSFKVKKRWDEDVIFRNQARGADLDGRGGKKGFVNDLLRNGISTNWWNSVRLTPPFRPSLTSRQNGMCHCCGAPQASCFGRVRTKTVKRASRVLIEKYYPRLTLDFHTNKRTCDEVAIIASKRLRNKIAGFTTHLMKRIQRGPVRGISFKLQEEERERKGAYLSPLRVLVFVSVCVGTHG</sequence>
<gene>
    <name evidence="5" type="ORF">G7K_1442-t1</name>
</gene>
<accession>A0A0E9NBH7</accession>
<dbReference type="GO" id="GO:0005681">
    <property type="term" value="C:spliceosomal complex"/>
    <property type="evidence" value="ECO:0007669"/>
    <property type="project" value="InterPro"/>
</dbReference>
<dbReference type="InterPro" id="IPR006973">
    <property type="entry name" value="Cwf_Cwc_15"/>
</dbReference>
<dbReference type="Pfam" id="PF00833">
    <property type="entry name" value="Ribosomal_S17e"/>
    <property type="match status" value="1"/>
</dbReference>
<keyword evidence="3" id="KW-0687">Ribonucleoprotein</keyword>
<dbReference type="PANTHER" id="PTHR10732">
    <property type="entry name" value="40S RIBOSOMAL PROTEIN S17"/>
    <property type="match status" value="1"/>
</dbReference>
<evidence type="ECO:0000256" key="2">
    <source>
        <dbReference type="ARBA" id="ARBA00022980"/>
    </source>
</evidence>
<dbReference type="InterPro" id="IPR036401">
    <property type="entry name" value="Ribosomal_eS17_sf"/>
</dbReference>
<evidence type="ECO:0000313" key="5">
    <source>
        <dbReference type="EMBL" id="GAO47232.1"/>
    </source>
</evidence>
<dbReference type="GO" id="GO:0005829">
    <property type="term" value="C:cytosol"/>
    <property type="evidence" value="ECO:0007669"/>
    <property type="project" value="UniProtKB-ARBA"/>
</dbReference>
<evidence type="ECO:0000256" key="1">
    <source>
        <dbReference type="ARBA" id="ARBA00010444"/>
    </source>
</evidence>
<comment type="caution">
    <text evidence="5">The sequence shown here is derived from an EMBL/GenBank/DDBJ whole genome shotgun (WGS) entry which is preliminary data.</text>
</comment>
<feature type="compositionally biased region" description="Acidic residues" evidence="4">
    <location>
        <begin position="147"/>
        <end position="175"/>
    </location>
</feature>
<reference evidence="5 6" key="1">
    <citation type="journal article" date="2011" name="J. Gen. Appl. Microbiol.">
        <title>Draft genome sequencing of the enigmatic yeast Saitoella complicata.</title>
        <authorList>
            <person name="Nishida H."/>
            <person name="Hamamoto M."/>
            <person name="Sugiyama J."/>
        </authorList>
    </citation>
    <scope>NUCLEOTIDE SEQUENCE [LARGE SCALE GENOMIC DNA]</scope>
    <source>
        <strain evidence="5 6">NRRL Y-17804</strain>
    </source>
</reference>
<dbReference type="Pfam" id="PF04889">
    <property type="entry name" value="Cwf_Cwc_15"/>
    <property type="match status" value="1"/>
</dbReference>
<dbReference type="FunFam" id="1.10.60.20:FF:000001">
    <property type="entry name" value="40S ribosomal protein S17"/>
    <property type="match status" value="1"/>
</dbReference>
<dbReference type="GO" id="GO:0003735">
    <property type="term" value="F:structural constituent of ribosome"/>
    <property type="evidence" value="ECO:0007669"/>
    <property type="project" value="InterPro"/>
</dbReference>
<dbReference type="InterPro" id="IPR018273">
    <property type="entry name" value="Ribosomal_eS17_CS"/>
</dbReference>
<evidence type="ECO:0000256" key="3">
    <source>
        <dbReference type="ARBA" id="ARBA00023274"/>
    </source>
</evidence>
<name>A0A0E9NBH7_SAICN</name>
<dbReference type="GO" id="GO:0006412">
    <property type="term" value="P:translation"/>
    <property type="evidence" value="ECO:0007669"/>
    <property type="project" value="InterPro"/>
</dbReference>
<protein>
    <recommendedName>
        <fullName evidence="7">40S ribosomal protein S17</fullName>
    </recommendedName>
</protein>
<feature type="region of interest" description="Disordered" evidence="4">
    <location>
        <begin position="115"/>
        <end position="175"/>
    </location>
</feature>
<dbReference type="AlphaFoldDB" id="A0A0E9NBH7"/>
<dbReference type="GO" id="GO:0000398">
    <property type="term" value="P:mRNA splicing, via spliceosome"/>
    <property type="evidence" value="ECO:0007669"/>
    <property type="project" value="InterPro"/>
</dbReference>
<reference evidence="5 6" key="3">
    <citation type="journal article" date="2015" name="Genome Announc.">
        <title>Draft Genome Sequence of the Archiascomycetous Yeast Saitoella complicata.</title>
        <authorList>
            <person name="Yamauchi K."/>
            <person name="Kondo S."/>
            <person name="Hamamoto M."/>
            <person name="Takahashi Y."/>
            <person name="Ogura Y."/>
            <person name="Hayashi T."/>
            <person name="Nishida H."/>
        </authorList>
    </citation>
    <scope>NUCLEOTIDE SEQUENCE [LARGE SCALE GENOMIC DNA]</scope>
    <source>
        <strain evidence="5 6">NRRL Y-17804</strain>
    </source>
</reference>
<proteinExistence type="inferred from homology"/>
<evidence type="ECO:0000313" key="6">
    <source>
        <dbReference type="Proteomes" id="UP000033140"/>
    </source>
</evidence>
<dbReference type="SUPFAM" id="SSF116820">
    <property type="entry name" value="Rps17e-like"/>
    <property type="match status" value="1"/>
</dbReference>
<evidence type="ECO:0008006" key="7">
    <source>
        <dbReference type="Google" id="ProtNLM"/>
    </source>
</evidence>
<dbReference type="GO" id="GO:0005840">
    <property type="term" value="C:ribosome"/>
    <property type="evidence" value="ECO:0007669"/>
    <property type="project" value="UniProtKB-KW"/>
</dbReference>
<evidence type="ECO:0000256" key="4">
    <source>
        <dbReference type="SAM" id="MobiDB-lite"/>
    </source>
</evidence>
<dbReference type="Proteomes" id="UP000033140">
    <property type="component" value="Unassembled WGS sequence"/>
</dbReference>
<dbReference type="EMBL" id="BACD03000008">
    <property type="protein sequence ID" value="GAO47232.1"/>
    <property type="molecule type" value="Genomic_DNA"/>
</dbReference>
<keyword evidence="6" id="KW-1185">Reference proteome</keyword>
<dbReference type="PROSITE" id="PS00712">
    <property type="entry name" value="RIBOSOMAL_S17E"/>
    <property type="match status" value="1"/>
</dbReference>